<organism evidence="3 4">
    <name type="scientific">Nocardia aurea</name>
    <dbReference type="NCBI Taxonomy" id="2144174"/>
    <lineage>
        <taxon>Bacteria</taxon>
        <taxon>Bacillati</taxon>
        <taxon>Actinomycetota</taxon>
        <taxon>Actinomycetes</taxon>
        <taxon>Mycobacteriales</taxon>
        <taxon>Nocardiaceae</taxon>
        <taxon>Nocardia</taxon>
    </lineage>
</organism>
<dbReference type="Pfam" id="PF09349">
    <property type="entry name" value="OHCU_decarbox"/>
    <property type="match status" value="1"/>
</dbReference>
<dbReference type="Proteomes" id="UP001551695">
    <property type="component" value="Unassembled WGS sequence"/>
</dbReference>
<gene>
    <name evidence="3" type="ORF">AB0I48_30355</name>
</gene>
<comment type="caution">
    <text evidence="3">The sequence shown here is derived from an EMBL/GenBank/DDBJ whole genome shotgun (WGS) entry which is preliminary data.</text>
</comment>
<evidence type="ECO:0000313" key="4">
    <source>
        <dbReference type="Proteomes" id="UP001551695"/>
    </source>
</evidence>
<reference evidence="3 4" key="1">
    <citation type="submission" date="2024-06" db="EMBL/GenBank/DDBJ databases">
        <title>The Natural Products Discovery Center: Release of the First 8490 Sequenced Strains for Exploring Actinobacteria Biosynthetic Diversity.</title>
        <authorList>
            <person name="Kalkreuter E."/>
            <person name="Kautsar S.A."/>
            <person name="Yang D."/>
            <person name="Bader C.D."/>
            <person name="Teijaro C.N."/>
            <person name="Fluegel L."/>
            <person name="Davis C.M."/>
            <person name="Simpson J.R."/>
            <person name="Lauterbach L."/>
            <person name="Steele A.D."/>
            <person name="Gui C."/>
            <person name="Meng S."/>
            <person name="Li G."/>
            <person name="Viehrig K."/>
            <person name="Ye F."/>
            <person name="Su P."/>
            <person name="Kiefer A.F."/>
            <person name="Nichols A."/>
            <person name="Cepeda A.J."/>
            <person name="Yan W."/>
            <person name="Fan B."/>
            <person name="Jiang Y."/>
            <person name="Adhikari A."/>
            <person name="Zheng C.-J."/>
            <person name="Schuster L."/>
            <person name="Cowan T.M."/>
            <person name="Smanski M.J."/>
            <person name="Chevrette M.G."/>
            <person name="De Carvalho L.P.S."/>
            <person name="Shen B."/>
        </authorList>
    </citation>
    <scope>NUCLEOTIDE SEQUENCE [LARGE SCALE GENOMIC DNA]</scope>
    <source>
        <strain evidence="3 4">NPDC050403</strain>
    </source>
</reference>
<evidence type="ECO:0000259" key="2">
    <source>
        <dbReference type="Pfam" id="PF09349"/>
    </source>
</evidence>
<dbReference type="InterPro" id="IPR018020">
    <property type="entry name" value="OHCU_decarboxylase"/>
</dbReference>
<evidence type="ECO:0000256" key="1">
    <source>
        <dbReference type="ARBA" id="ARBA00022631"/>
    </source>
</evidence>
<keyword evidence="1" id="KW-0659">Purine metabolism</keyword>
<feature type="domain" description="Oxo-4-hydroxy-4-carboxy-5-ureidoimidazoline decarboxylase" evidence="2">
    <location>
        <begin position="13"/>
        <end position="80"/>
    </location>
</feature>
<dbReference type="EMBL" id="JBFAKC010000017">
    <property type="protein sequence ID" value="MEV0711870.1"/>
    <property type="molecule type" value="Genomic_DNA"/>
</dbReference>
<keyword evidence="4" id="KW-1185">Reference proteome</keyword>
<name>A0ABV3G2I1_9NOCA</name>
<dbReference type="RefSeq" id="WP_109525061.1">
    <property type="nucleotide sequence ID" value="NZ_JBFAKC010000017.1"/>
</dbReference>
<dbReference type="SUPFAM" id="SSF158694">
    <property type="entry name" value="UraD-Like"/>
    <property type="match status" value="1"/>
</dbReference>
<sequence>MLMHRGIGLDRFNSLPRTRAVHAMYTCCGNVTWATRIVEARPFADHDALLNAADLELLQLSQTDLDRALAAVGHEHLGAHTVTELTKVTRDRIERMLGPEEGYPEY</sequence>
<proteinExistence type="predicted"/>
<dbReference type="Gene3D" id="1.10.3330.10">
    <property type="entry name" value="Oxo-4-hydroxy-4-carboxy-5-ureidoimidazoline decarboxylase"/>
    <property type="match status" value="1"/>
</dbReference>
<protein>
    <submittedName>
        <fullName evidence="3">2-oxo-4-hydroxy-4-carboxy-5-ureidoimidazoline decarboxylase</fullName>
    </submittedName>
</protein>
<accession>A0ABV3G2I1</accession>
<evidence type="ECO:0000313" key="3">
    <source>
        <dbReference type="EMBL" id="MEV0711870.1"/>
    </source>
</evidence>
<dbReference type="InterPro" id="IPR036778">
    <property type="entry name" value="OHCU_decarboxylase_sf"/>
</dbReference>